<dbReference type="GO" id="GO:0045087">
    <property type="term" value="P:innate immune response"/>
    <property type="evidence" value="ECO:0007669"/>
    <property type="project" value="UniProtKB-KW"/>
</dbReference>
<dbReference type="OpenTargets" id="ENSG00000178927"/>
<comment type="subcellular location">
    <subcellularLocation>
        <location evidence="1">Endoplasmic reticulum membrane</location>
        <topology evidence="1">Single-pass membrane protein</topology>
    </subcellularLocation>
</comment>
<evidence type="ECO:0000256" key="10">
    <source>
        <dbReference type="ARBA" id="ARBA00030424"/>
    </source>
</evidence>
<name>A0A8V8TP29_HUMAN</name>
<keyword evidence="14 15" id="KW-1267">Proteomics identification</keyword>
<dbReference type="PANTHER" id="PTHR31837">
    <property type="entry name" value="CYTOCHROME B-245 CHAPERONE 1"/>
    <property type="match status" value="1"/>
</dbReference>
<dbReference type="Proteomes" id="UP000005640">
    <property type="component" value="Chromosome 17"/>
</dbReference>
<evidence type="ECO:0000256" key="1">
    <source>
        <dbReference type="ARBA" id="ARBA00004389"/>
    </source>
</evidence>
<dbReference type="SMR" id="A0A8V8TP29"/>
<dbReference type="HGNC" id="HGNC:28672">
    <property type="gene designation" value="CYBC1"/>
</dbReference>
<protein>
    <recommendedName>
        <fullName evidence="10">Essential for reactive oxygen species protein</fullName>
    </recommendedName>
</protein>
<evidence type="ECO:0000256" key="2">
    <source>
        <dbReference type="ARBA" id="ARBA00009907"/>
    </source>
</evidence>
<reference evidence="12 13" key="2">
    <citation type="journal article" date="2004" name="Nature">
        <title>Finishing the euchromatic sequence of the human genome.</title>
        <authorList>
            <consortium name="International Human Genome Sequencing Consortium"/>
        </authorList>
    </citation>
    <scope>NUCLEOTIDE SEQUENCE [LARGE SCALE GENOMIC DNA]</scope>
</reference>
<keyword evidence="6" id="KW-0391">Immunity</keyword>
<keyword evidence="5" id="KW-0256">Endoplasmic reticulum</keyword>
<reference evidence="12 13" key="3">
    <citation type="journal article" date="2006" name="Nature">
        <title>DNA sequence of human chromosome 17 and analysis of rearrangement in the human lineage.</title>
        <authorList>
            <person name="Zody M.C."/>
            <person name="Garber M."/>
            <person name="Adams D.J."/>
            <person name="Sharpe T."/>
            <person name="Harrow J."/>
            <person name="Lupski J.R."/>
            <person name="Nicholson C."/>
            <person name="Searle S.M."/>
            <person name="Wilming L."/>
            <person name="Young S.K."/>
            <person name="Abouelleil A."/>
            <person name="Allen N.R."/>
            <person name="Bi W."/>
            <person name="Bloom T."/>
            <person name="Borowsky M.L."/>
            <person name="Bugalter B.E."/>
            <person name="Butler J."/>
            <person name="Chang J.L."/>
            <person name="Chen C.K."/>
            <person name="Cook A."/>
            <person name="Corum B."/>
            <person name="Cuomo C.A."/>
            <person name="de Jong P.J."/>
            <person name="DeCaprio D."/>
            <person name="Dewar K."/>
            <person name="FitzGerald M."/>
            <person name="Gilbert J."/>
            <person name="Gibson R."/>
            <person name="Gnerre S."/>
            <person name="Goldstein S."/>
            <person name="Grafham D.V."/>
            <person name="Grocock R."/>
            <person name="Hafez N."/>
            <person name="Hagopian D.S."/>
            <person name="Hart E."/>
            <person name="Norman C.H."/>
            <person name="Humphray S."/>
            <person name="Jaffe D.B."/>
            <person name="Jones M."/>
            <person name="Kamal M."/>
            <person name="Khodiyar V.K."/>
            <person name="LaButti K."/>
            <person name="Laird G."/>
            <person name="Lehoczky J."/>
            <person name="Liu X."/>
            <person name="Lokyitsang T."/>
            <person name="Loveland J."/>
            <person name="Lui A."/>
            <person name="Macdonald P."/>
            <person name="Major J.E."/>
            <person name="Matthews L."/>
            <person name="Mauceli E."/>
            <person name="McCarroll S.A."/>
            <person name="Mihalev A.H."/>
            <person name="Mudge J."/>
            <person name="Nguyen C."/>
            <person name="Nicol R."/>
            <person name="O'Leary S.B."/>
            <person name="Osoegawa K."/>
            <person name="Schwartz D.C."/>
            <person name="Shaw-Smith C."/>
            <person name="Stankiewicz P."/>
            <person name="Steward C."/>
            <person name="Swarbreck D."/>
            <person name="Venkataraman V."/>
            <person name="Whittaker C.A."/>
            <person name="Yang X."/>
            <person name="Zimmer A.R."/>
            <person name="Bradley A."/>
            <person name="Hubbard T."/>
            <person name="Birren B.W."/>
            <person name="Rogers J."/>
            <person name="Lander E.S."/>
            <person name="Nusbaum C."/>
        </authorList>
    </citation>
    <scope>NUCLEOTIDE SEQUENCE [LARGE SCALE GENOMIC DNA]</scope>
</reference>
<sequence length="99" mass="10767">MYLQVETRTSSRLHLKRAPGIRSWSLLVGILSIGLAAAYYSGDSLGWKLFYVTGCLFVAVQNLEDWEESGWLPISGSDRAAPVASGVWVLTGRVPSPPS</sequence>
<dbReference type="GO" id="GO:0005789">
    <property type="term" value="C:endoplasmic reticulum membrane"/>
    <property type="evidence" value="ECO:0007669"/>
    <property type="project" value="UniProtKB-SubCell"/>
</dbReference>
<reference evidence="12 13" key="1">
    <citation type="journal article" date="2001" name="Nature">
        <title>Initial sequencing and analysis of the human genome.</title>
        <authorList>
            <consortium name="International Human Genome Sequencing Consortium"/>
            <person name="Lander E.S."/>
            <person name="Linton L.M."/>
            <person name="Birren B."/>
            <person name="Nusbaum C."/>
            <person name="Zody M.C."/>
            <person name="Baldwin J."/>
            <person name="Devon K."/>
            <person name="Dewar K."/>
            <person name="Doyle M."/>
            <person name="FitzHugh W."/>
            <person name="Funke R."/>
            <person name="Gage D."/>
            <person name="Harris K."/>
            <person name="Heaford A."/>
            <person name="Howland J."/>
            <person name="Kann L."/>
            <person name="Lehoczky J."/>
            <person name="LeVine R."/>
            <person name="McEwan P."/>
            <person name="McKernan K."/>
            <person name="Meldrim J."/>
            <person name="Mesirov J.P."/>
            <person name="Miranda C."/>
            <person name="Morris W."/>
            <person name="Naylor J."/>
            <person name="Raymond C."/>
            <person name="Rosetti M."/>
            <person name="Santos R."/>
            <person name="Sheridan A."/>
            <person name="Sougnez C."/>
            <person name="Stange-Thomann N."/>
            <person name="Stojanovic N."/>
            <person name="Subramanian A."/>
            <person name="Wyman D."/>
            <person name="Rogers J."/>
            <person name="Sulston J."/>
            <person name="Ainscough R."/>
            <person name="Beck S."/>
            <person name="Bentley D."/>
            <person name="Burton J."/>
            <person name="Clee C."/>
            <person name="Carter N."/>
            <person name="Coulson A."/>
            <person name="Deadman R."/>
            <person name="Deloukas P."/>
            <person name="Dunham A."/>
            <person name="Dunham I."/>
            <person name="Durbin R."/>
            <person name="French L."/>
            <person name="Grafham D."/>
            <person name="Gregory S."/>
            <person name="Hubbard T."/>
            <person name="Humphray S."/>
            <person name="Hunt A."/>
            <person name="Jones M."/>
            <person name="Lloyd C."/>
            <person name="McMurray A."/>
            <person name="Matthews L."/>
            <person name="Mercer S."/>
            <person name="Milne S."/>
            <person name="Mullikin J.C."/>
            <person name="Mungall A."/>
            <person name="Plumb R."/>
            <person name="Ross M."/>
            <person name="Shownkeen R."/>
            <person name="Sims S."/>
            <person name="Waterston R.H."/>
            <person name="Wilson R.K."/>
            <person name="Hillier L.W."/>
            <person name="McPherson J.D."/>
            <person name="Marra M.A."/>
            <person name="Mardis E.R."/>
            <person name="Fulton L.A."/>
            <person name="Chinwalla A.T."/>
            <person name="Pepin K.H."/>
            <person name="Gish W.R."/>
            <person name="Chissoe S.L."/>
            <person name="Wendl M.C."/>
            <person name="Delehaunty K.D."/>
            <person name="Miner T.L."/>
            <person name="Delehaunty A."/>
            <person name="Kramer J.B."/>
            <person name="Cook L.L."/>
            <person name="Fulton R.S."/>
            <person name="Johnson D.L."/>
            <person name="Minx P.J."/>
            <person name="Clifton S.W."/>
            <person name="Hawkins T."/>
            <person name="Branscomb E."/>
            <person name="Predki P."/>
            <person name="Richardson P."/>
            <person name="Wenning S."/>
            <person name="Slezak T."/>
            <person name="Doggett N."/>
            <person name="Cheng J.F."/>
            <person name="Olsen A."/>
            <person name="Lucas S."/>
            <person name="Elkin C."/>
            <person name="Uberbacher E."/>
            <person name="Frazier M."/>
            <person name="Gibbs R.A."/>
            <person name="Muzny D.M."/>
            <person name="Scherer S.E."/>
            <person name="Bouck J.B."/>
            <person name="Sodergren E.J."/>
            <person name="Worley K.C."/>
            <person name="Rives C.M."/>
            <person name="Gorrell J.H."/>
            <person name="Metzker M.L."/>
            <person name="Naylor S.L."/>
            <person name="Kucherlapati R.S."/>
            <person name="Nelson D.L."/>
            <person name="Weinstock G.M."/>
            <person name="Sakaki Y."/>
            <person name="Fujiyama A."/>
            <person name="Hattori M."/>
            <person name="Yada T."/>
            <person name="Toyoda A."/>
            <person name="Itoh T."/>
            <person name="Kawagoe C."/>
            <person name="Watanabe H."/>
            <person name="Totoki Y."/>
            <person name="Taylor T."/>
            <person name="Weissenbach J."/>
            <person name="Heilig R."/>
            <person name="Saurin W."/>
            <person name="Artiguenave F."/>
            <person name="Brottier P."/>
            <person name="Bruls T."/>
            <person name="Pelletier E."/>
            <person name="Robert C."/>
            <person name="Wincker P."/>
            <person name="Smith D.R."/>
            <person name="Doucette-Stamm L."/>
            <person name="Rubenfield M."/>
            <person name="Weinstock K."/>
            <person name="Lee H.M."/>
            <person name="Dubois J."/>
            <person name="Rosenthal A."/>
            <person name="Platzer M."/>
            <person name="Nyakatura G."/>
            <person name="Taudien S."/>
            <person name="Rump A."/>
            <person name="Yang H."/>
            <person name="Yu J."/>
            <person name="Wang J."/>
            <person name="Huang G."/>
            <person name="Gu J."/>
            <person name="Hood L."/>
            <person name="Rowen L."/>
            <person name="Madan A."/>
            <person name="Qin S."/>
            <person name="Davis R.W."/>
            <person name="Federspiel N.A."/>
            <person name="Abola A.P."/>
            <person name="Proctor M.J."/>
            <person name="Myers R.M."/>
            <person name="Schmutz J."/>
            <person name="Dickson M."/>
            <person name="Grimwood J."/>
            <person name="Cox D.R."/>
            <person name="Olson M.V."/>
            <person name="Kaul R."/>
            <person name="Raymond C."/>
            <person name="Shimizu N."/>
            <person name="Kawasaki K."/>
            <person name="Minoshima S."/>
            <person name="Evans G.A."/>
            <person name="Athanasiou M."/>
            <person name="Schultz R."/>
            <person name="Roe B.A."/>
            <person name="Chen F."/>
            <person name="Pan H."/>
            <person name="Ramser J."/>
            <person name="Lehrach H."/>
            <person name="Reinhardt R."/>
            <person name="McCombie W.R."/>
            <person name="de la Bastide M."/>
            <person name="Dedhia N."/>
            <person name="Blocker H."/>
            <person name="Hornischer K."/>
            <person name="Nordsiek G."/>
            <person name="Agarwala R."/>
            <person name="Aravind L."/>
            <person name="Bailey J.A."/>
            <person name="Bateman A."/>
            <person name="Batzoglou S."/>
            <person name="Birney E."/>
            <person name="Bork P."/>
            <person name="Brown D.G."/>
            <person name="Burge C.B."/>
            <person name="Cerutti L."/>
            <person name="Chen H.C."/>
            <person name="Church D."/>
            <person name="Clamp M."/>
            <person name="Copley R.R."/>
            <person name="Doerks T."/>
            <person name="Eddy S.R."/>
            <person name="Eichler E.E."/>
            <person name="Furey T.S."/>
            <person name="Galagan J."/>
            <person name="Gilbert J.G."/>
            <person name="Harmon C."/>
            <person name="Hayashizaki Y."/>
            <person name="Haussler D."/>
            <person name="Hermjakob H."/>
            <person name="Hokamp K."/>
            <person name="Jang W."/>
            <person name="Johnson L.S."/>
            <person name="Jones T.A."/>
            <person name="Kasif S."/>
            <person name="Kaspryzk A."/>
            <person name="Kennedy S."/>
            <person name="Kent W.J."/>
            <person name="Kitts P."/>
            <person name="Koonin E.V."/>
            <person name="Korf I."/>
            <person name="Kulp D."/>
            <person name="Lancet D."/>
            <person name="Lowe T.M."/>
            <person name="McLysaght A."/>
            <person name="Mikkelsen T."/>
            <person name="Moran J.V."/>
            <person name="Mulder N."/>
            <person name="Pollara V.J."/>
            <person name="Ponting C.P."/>
            <person name="Schuler G."/>
            <person name="Schultz J."/>
            <person name="Slater G."/>
            <person name="Smit A.F."/>
            <person name="Stupka E."/>
            <person name="Szustakowski J."/>
            <person name="Thierry-Mieg D."/>
            <person name="Thierry-Mieg J."/>
            <person name="Wagner L."/>
            <person name="Wallis J."/>
            <person name="Wheeler R."/>
            <person name="Williams A."/>
            <person name="Wolf Y.I."/>
            <person name="Wolfe K.H."/>
            <person name="Yang S.P."/>
            <person name="Yeh R.F."/>
            <person name="Collins F."/>
            <person name="Guyer M.S."/>
            <person name="Peterson J."/>
            <person name="Felsenfeld A."/>
            <person name="Wetterstrand K.A."/>
            <person name="Patrinos A."/>
            <person name="Morgan M.J."/>
            <person name="de Jong P."/>
            <person name="Catanese J.J."/>
            <person name="Osoegawa K."/>
            <person name="Shizuya H."/>
            <person name="Choi S."/>
            <person name="Chen Y.J."/>
        </authorList>
    </citation>
    <scope>NUCLEOTIDE SEQUENCE [LARGE SCALE GENOMIC DNA]</scope>
</reference>
<evidence type="ECO:0000256" key="3">
    <source>
        <dbReference type="ARBA" id="ARBA00022588"/>
    </source>
</evidence>
<dbReference type="InterPro" id="IPR027846">
    <property type="entry name" value="Cybc1"/>
</dbReference>
<evidence type="ECO:0000313" key="13">
    <source>
        <dbReference type="Proteomes" id="UP000005640"/>
    </source>
</evidence>
<keyword evidence="13" id="KW-1185">Reference proteome</keyword>
<keyword evidence="3" id="KW-0399">Innate immunity</keyword>
<dbReference type="Pfam" id="PF15169">
    <property type="entry name" value="Cybc1_Eros"/>
    <property type="match status" value="1"/>
</dbReference>
<reference evidence="12" key="4">
    <citation type="submission" date="2025-08" db="UniProtKB">
        <authorList>
            <consortium name="Ensembl"/>
        </authorList>
    </citation>
    <scope>IDENTIFICATION</scope>
</reference>
<evidence type="ECO:0000256" key="6">
    <source>
        <dbReference type="ARBA" id="ARBA00022859"/>
    </source>
</evidence>
<evidence type="ECO:0007829" key="15">
    <source>
        <dbReference type="ProteomicsDB" id="A0A8V8TP29"/>
    </source>
</evidence>
<keyword evidence="4 11" id="KW-0812">Transmembrane</keyword>
<dbReference type="Ensembl" id="ENST00000698828.1">
    <property type="protein sequence ID" value="ENSP00000513965.1"/>
    <property type="gene ID" value="ENSG00000178927.20"/>
</dbReference>
<dbReference type="GeneTree" id="ENSGT00390000004691"/>
<accession>A0A8V8TP29</accession>
<keyword evidence="9" id="KW-0143">Chaperone</keyword>
<proteinExistence type="evidence at protein level"/>
<evidence type="ECO:0000313" key="12">
    <source>
        <dbReference type="Ensembl" id="ENSP00000513965.1"/>
    </source>
</evidence>
<dbReference type="OrthoDB" id="10022724at2759"/>
<organism evidence="12 13">
    <name type="scientific">Homo sapiens</name>
    <name type="common">Human</name>
    <dbReference type="NCBI Taxonomy" id="9606"/>
    <lineage>
        <taxon>Eukaryota</taxon>
        <taxon>Metazoa</taxon>
        <taxon>Chordata</taxon>
        <taxon>Craniata</taxon>
        <taxon>Vertebrata</taxon>
        <taxon>Euteleostomi</taxon>
        <taxon>Mammalia</taxon>
        <taxon>Eutheria</taxon>
        <taxon>Euarchontoglires</taxon>
        <taxon>Primates</taxon>
        <taxon>Haplorrhini</taxon>
        <taxon>Catarrhini</taxon>
        <taxon>Hominidae</taxon>
        <taxon>Homo</taxon>
    </lineage>
</organism>
<dbReference type="AlphaFoldDB" id="A0A8V8TP29"/>
<evidence type="ECO:0000256" key="9">
    <source>
        <dbReference type="ARBA" id="ARBA00023186"/>
    </source>
</evidence>
<evidence type="ECO:0000256" key="8">
    <source>
        <dbReference type="ARBA" id="ARBA00023136"/>
    </source>
</evidence>
<evidence type="ECO:0000256" key="7">
    <source>
        <dbReference type="ARBA" id="ARBA00022989"/>
    </source>
</evidence>
<evidence type="ECO:0000256" key="4">
    <source>
        <dbReference type="ARBA" id="ARBA00022692"/>
    </source>
</evidence>
<keyword evidence="8 11" id="KW-0472">Membrane</keyword>
<comment type="similarity">
    <text evidence="2">Belongs to the CYBC1 family.</text>
</comment>
<dbReference type="Ensembl" id="ENST00000698828.1">
    <property type="protein sequence ID" value="ENSP00000513965.1"/>
    <property type="gene ID" value="ENSG00000178927.19"/>
</dbReference>
<evidence type="ECO:0007829" key="14">
    <source>
        <dbReference type="PeptideAtlas" id="A0A8V8TP29"/>
    </source>
</evidence>
<gene>
    <name evidence="12" type="primary">CYBC1</name>
</gene>
<evidence type="ECO:0000256" key="5">
    <source>
        <dbReference type="ARBA" id="ARBA00022824"/>
    </source>
</evidence>
<keyword evidence="7 11" id="KW-1133">Transmembrane helix</keyword>
<reference evidence="12" key="5">
    <citation type="submission" date="2025-09" db="UniProtKB">
        <authorList>
            <consortium name="Ensembl"/>
        </authorList>
    </citation>
    <scope>IDENTIFICATION</scope>
</reference>
<dbReference type="EMBL" id="AC132938">
    <property type="status" value="NOT_ANNOTATED_CDS"/>
    <property type="molecule type" value="Genomic_DNA"/>
</dbReference>
<dbReference type="PANTHER" id="PTHR31837:SF3">
    <property type="entry name" value="CYTOCHROME B-245 CHAPERONE 1"/>
    <property type="match status" value="1"/>
</dbReference>
<feature type="transmembrane region" description="Helical" evidence="11">
    <location>
        <begin position="21"/>
        <end position="40"/>
    </location>
</feature>
<evidence type="ECO:0000256" key="11">
    <source>
        <dbReference type="SAM" id="Phobius"/>
    </source>
</evidence>